<dbReference type="InterPro" id="IPR008331">
    <property type="entry name" value="Ferritin_DPS_dom"/>
</dbReference>
<evidence type="ECO:0000256" key="2">
    <source>
        <dbReference type="RuleBase" id="RU003875"/>
    </source>
</evidence>
<dbReference type="AlphaFoldDB" id="D5E6C6"/>
<dbReference type="InterPro" id="IPR023188">
    <property type="entry name" value="DPS_DNA-bd_CS"/>
</dbReference>
<dbReference type="InterPro" id="IPR009078">
    <property type="entry name" value="Ferritin-like_SF"/>
</dbReference>
<evidence type="ECO:0000313" key="5">
    <source>
        <dbReference type="Proteomes" id="UP000001845"/>
    </source>
</evidence>
<keyword evidence="5" id="KW-1185">Reference proteome</keyword>
<proteinExistence type="inferred from homology"/>
<protein>
    <submittedName>
        <fullName evidence="4">Neutrophil activating factor NapA (Bacterioferritin)</fullName>
    </submittedName>
</protein>
<dbReference type="Pfam" id="PF00210">
    <property type="entry name" value="Ferritin"/>
    <property type="match status" value="1"/>
</dbReference>
<reference key="2">
    <citation type="submission" date="2010-03" db="EMBL/GenBank/DDBJ databases">
        <authorList>
            <person name="Ma Z."/>
            <person name="Wang X."/>
            <person name="Liu H."/>
        </authorList>
    </citation>
    <scope>NUCLEOTIDE SEQUENCE</scope>
    <source>
        <strain>MP145</strain>
    </source>
</reference>
<evidence type="ECO:0000313" key="4">
    <source>
        <dbReference type="EMBL" id="ADE19553.1"/>
    </source>
</evidence>
<dbReference type="PANTHER" id="PTHR42932">
    <property type="entry name" value="GENERAL STRESS PROTEIN 20U"/>
    <property type="match status" value="1"/>
</dbReference>
<dbReference type="HOGENOM" id="CLU_098183_2_2_14"/>
<organism evidence="4 5">
    <name type="scientific">Mycoplasma crocodyli (strain ATCC 51981 / MP145)</name>
    <dbReference type="NCBI Taxonomy" id="512564"/>
    <lineage>
        <taxon>Bacteria</taxon>
        <taxon>Bacillati</taxon>
        <taxon>Mycoplasmatota</taxon>
        <taxon>Mollicutes</taxon>
        <taxon>Mycoplasmataceae</taxon>
        <taxon>Mycoplasma</taxon>
    </lineage>
</organism>
<sequence>MKQTEQLKKLQASLSVLAQKIKNMHWHIYGETFFEVHEELDKLYDEVSGFTDEVAEKIVMFDELALGSYKEVLEESLISETKSKSWHCAEATKLVAEDMTVILDYIGKIKDVDFRIQPVLDEIVLSLHKAIWMFKKTSKN</sequence>
<accession>D5E6C6</accession>
<reference evidence="4 5" key="3">
    <citation type="journal article" date="2011" name="J. Bacteriol.">
        <title>Genome sequences of Mycoplasma alligatoris A21JP2T and Mycoplasma crocodyli MP145T.</title>
        <authorList>
            <person name="Brown D.R."/>
            <person name="Farmerie W.G."/>
            <person name="May M."/>
            <person name="Benders G.A."/>
            <person name="Durkin A.S."/>
            <person name="Hlavinka K."/>
            <person name="Hostetler J."/>
            <person name="Jackson J."/>
            <person name="Johnson J."/>
            <person name="Miller R.H."/>
            <person name="Paralanov V."/>
            <person name="Radune D."/>
            <person name="Szczypinski B."/>
            <person name="Glass J.I."/>
        </authorList>
    </citation>
    <scope>NUCLEOTIDE SEQUENCE [LARGE SCALE GENOMIC DNA]</scope>
    <source>
        <strain evidence="5">ATCC 51981 / MP145</strain>
    </source>
</reference>
<dbReference type="eggNOG" id="COG0783">
    <property type="taxonomic scope" value="Bacteria"/>
</dbReference>
<evidence type="ECO:0000256" key="1">
    <source>
        <dbReference type="ARBA" id="ARBA00009497"/>
    </source>
</evidence>
<dbReference type="GO" id="GO:0008199">
    <property type="term" value="F:ferric iron binding"/>
    <property type="evidence" value="ECO:0007669"/>
    <property type="project" value="InterPro"/>
</dbReference>
<dbReference type="KEGG" id="mcd:MCRO_0720"/>
<dbReference type="STRING" id="512564.MCRO_0720"/>
<feature type="domain" description="Ferritin/DPS" evidence="3">
    <location>
        <begin position="5"/>
        <end position="136"/>
    </location>
</feature>
<dbReference type="GO" id="GO:0016722">
    <property type="term" value="F:oxidoreductase activity, acting on metal ions"/>
    <property type="evidence" value="ECO:0007669"/>
    <property type="project" value="InterPro"/>
</dbReference>
<dbReference type="InterPro" id="IPR012347">
    <property type="entry name" value="Ferritin-like"/>
</dbReference>
<dbReference type="SUPFAM" id="SSF47240">
    <property type="entry name" value="Ferritin-like"/>
    <property type="match status" value="1"/>
</dbReference>
<comment type="similarity">
    <text evidence="1 2">Belongs to the Dps family.</text>
</comment>
<dbReference type="PROSITE" id="PS00818">
    <property type="entry name" value="DPS_1"/>
    <property type="match status" value="1"/>
</dbReference>
<name>D5E6C6_MYCCM</name>
<evidence type="ECO:0000259" key="3">
    <source>
        <dbReference type="Pfam" id="PF00210"/>
    </source>
</evidence>
<reference evidence="5" key="1">
    <citation type="submission" date="2010-03" db="EMBL/GenBank/DDBJ databases">
        <title>The complete genome of Mycoplasma crocodyli MP145.</title>
        <authorList>
            <person name="Glass J.I."/>
            <person name="Durkin A.S."/>
            <person name="Hostetler J."/>
            <person name="Jackson J."/>
            <person name="Johnson J."/>
            <person name="May M.A."/>
            <person name="Paralanov V."/>
            <person name="Radune D."/>
            <person name="Szczypinski B."/>
            <person name="Brown D.R."/>
        </authorList>
    </citation>
    <scope>NUCLEOTIDE SEQUENCE [LARGE SCALE GENOMIC DNA]</scope>
    <source>
        <strain evidence="5">ATCC 51981 / MP145</strain>
    </source>
</reference>
<dbReference type="RefSeq" id="WP_013054330.1">
    <property type="nucleotide sequence ID" value="NC_014014.1"/>
</dbReference>
<dbReference type="Gene3D" id="1.20.1260.10">
    <property type="match status" value="1"/>
</dbReference>
<dbReference type="EMBL" id="CP001991">
    <property type="protein sequence ID" value="ADE19553.1"/>
    <property type="molecule type" value="Genomic_DNA"/>
</dbReference>
<dbReference type="PRINTS" id="PR01346">
    <property type="entry name" value="HELNAPAPROT"/>
</dbReference>
<dbReference type="CDD" id="cd01043">
    <property type="entry name" value="DPS"/>
    <property type="match status" value="1"/>
</dbReference>
<dbReference type="OrthoDB" id="9797023at2"/>
<dbReference type="InterPro" id="IPR002177">
    <property type="entry name" value="DPS_DNA-bd"/>
</dbReference>
<gene>
    <name evidence="4" type="primary">napA</name>
    <name evidence="4" type="ordered locus">MCRO_0720</name>
</gene>
<dbReference type="Proteomes" id="UP000001845">
    <property type="component" value="Chromosome"/>
</dbReference>
<dbReference type="PIRSF" id="PIRSF005900">
    <property type="entry name" value="Dps"/>
    <property type="match status" value="1"/>
</dbReference>
<dbReference type="PANTHER" id="PTHR42932:SF1">
    <property type="entry name" value="GENERAL STRESS PROTEIN 20U"/>
    <property type="match status" value="1"/>
</dbReference>